<gene>
    <name evidence="14" type="ORF">SAMN05421680_11758</name>
    <name evidence="13" type="ORF">Xmau_02659</name>
</gene>
<accession>A0A1I3UJE9</accession>
<keyword evidence="3 8" id="KW-1134">Transmembrane beta strand</keyword>
<dbReference type="Pfam" id="PF00593">
    <property type="entry name" value="TonB_dep_Rec_b-barrel"/>
    <property type="match status" value="1"/>
</dbReference>
<dbReference type="OrthoDB" id="6046653at2"/>
<dbReference type="Proteomes" id="UP000198919">
    <property type="component" value="Unassembled WGS sequence"/>
</dbReference>
<evidence type="ECO:0000256" key="8">
    <source>
        <dbReference type="PROSITE-ProRule" id="PRU01360"/>
    </source>
</evidence>
<feature type="domain" description="TonB-dependent receptor plug" evidence="12">
    <location>
        <begin position="77"/>
        <end position="178"/>
    </location>
</feature>
<dbReference type="Proteomes" id="UP000224607">
    <property type="component" value="Unassembled WGS sequence"/>
</dbReference>
<evidence type="ECO:0000259" key="12">
    <source>
        <dbReference type="Pfam" id="PF07715"/>
    </source>
</evidence>
<evidence type="ECO:0000256" key="1">
    <source>
        <dbReference type="ARBA" id="ARBA00004571"/>
    </source>
</evidence>
<reference evidence="15" key="2">
    <citation type="submission" date="2016-10" db="EMBL/GenBank/DDBJ databases">
        <authorList>
            <person name="Varghese N."/>
            <person name="Submissions S."/>
        </authorList>
    </citation>
    <scope>NUCLEOTIDE SEQUENCE [LARGE SCALE GENOMIC DNA]</scope>
    <source>
        <strain evidence="15">DSM 17908</strain>
    </source>
</reference>
<dbReference type="STRING" id="351675.SAMN05421680_11758"/>
<keyword evidence="7 8" id="KW-0998">Cell outer membrane</keyword>
<comment type="subcellular location">
    <subcellularLocation>
        <location evidence="1 8">Cell outer membrane</location>
        <topology evidence="1 8">Multi-pass membrane protein</topology>
    </subcellularLocation>
</comment>
<dbReference type="GO" id="GO:0009279">
    <property type="term" value="C:cell outer membrane"/>
    <property type="evidence" value="ECO:0007669"/>
    <property type="project" value="UniProtKB-SubCell"/>
</dbReference>
<keyword evidence="6 8" id="KW-0472">Membrane</keyword>
<sequence length="994" mass="112728">MVYRVKTQLTPITIALSLAFSLTAFPVFAESKSTGASSNGKTDLDKTDLGKIIITDTSEKDEAGYNAVYDRDISNIYIGKKEIERYKGSSPADLIKGAVGVYSGDARNSGALDINIRGVQGQGRIPVTIDGTEQAITVGRGYNGANNRNYIDPNLISSIEIEKGPSLNRNIKGSVGGAVAIKTLGIDDVVPKGETFGINTKLETSSNSVKERTPSLSLGQDYRDIPNFTQNGIETDPALQVTPHSSKDNKLFGFNDNAFRIAVGTRQEYFDLMVAYAYRRQGNYFAGKGGAHRYDESITDADRELMKGVRTTLDPYLPFAARIYRPGNEVPNTSSEMRSLLIKNSWRFTDDQTLLLGFRNTHMEFGDIMPSRLGWVDPVNNKVPQWPLANVHQQAANLSYKWQPTDNPYADLDMNLWTTRTTSNTNTAGGYPRTPVDRDWYWENGAKDRNPNIDGTLVNSSETNSQNNRWGIDISNKFTLHPSLDLTLIGNFQRERLDSNDDYSSTNMYFFQSPSRKGQRQEINLAFNFDWRPTSWLELKAGAKRVSYWSQDDVLNERRAAKDWRYQKQQETIGHKMSYWRTPTEREAYIIQKWSEKRKPRSQMSKEEREEQRKISNEYFKIKANSISTRDGQERKMAHEEFAWLYDSRTGTLNKSDNPYFNGQLDMNEKVIDPISGKEGYKYEYGSGVDANGILGPEVNDPWEPAARRKDHAWAPSFSATAYVTDDLRLYTRYVEAVRMPSLFADTVGFSGSPGNHSGQHFKPERAKNAEVGFVYDFSQLVEAERHADIKFSYYNTVIENVFDRDDTYQFSQMDKQKLAGLELQARYDNGSFFTDMGLTYNMKNKVCDKSSTLRMDSQNRYGIPECIDGGFPGGYLRTSIQPQYSANLTVGGRLLDEKLELGSRMLYHSKAENKDEKWLMNALPDIYKGQANNPMRWNPVFTVDAYISYQITPAVSMELVGTNLTNRYYLDPLTRSMMPAPGRTFKLSLTSQF</sequence>
<keyword evidence="10" id="KW-0732">Signal</keyword>
<proteinExistence type="inferred from homology"/>
<name>A0A1I3UJE9_9GAMM</name>
<dbReference type="Pfam" id="PF07715">
    <property type="entry name" value="Plug"/>
    <property type="match status" value="1"/>
</dbReference>
<dbReference type="PANTHER" id="PTHR30442">
    <property type="entry name" value="IRON III DICITRATE TRANSPORT PROTEIN FECA"/>
    <property type="match status" value="1"/>
</dbReference>
<dbReference type="Gene3D" id="2.40.170.20">
    <property type="entry name" value="TonB-dependent receptor, beta-barrel domain"/>
    <property type="match status" value="1"/>
</dbReference>
<dbReference type="PROSITE" id="PS52016">
    <property type="entry name" value="TONB_DEPENDENT_REC_3"/>
    <property type="match status" value="1"/>
</dbReference>
<organism evidence="14 15">
    <name type="scientific">Xenorhabdus mauleonii</name>
    <dbReference type="NCBI Taxonomy" id="351675"/>
    <lineage>
        <taxon>Bacteria</taxon>
        <taxon>Pseudomonadati</taxon>
        <taxon>Pseudomonadota</taxon>
        <taxon>Gammaproteobacteria</taxon>
        <taxon>Enterobacterales</taxon>
        <taxon>Morganellaceae</taxon>
        <taxon>Xenorhabdus</taxon>
    </lineage>
</organism>
<evidence type="ECO:0000256" key="10">
    <source>
        <dbReference type="SAM" id="SignalP"/>
    </source>
</evidence>
<dbReference type="InterPro" id="IPR039426">
    <property type="entry name" value="TonB-dep_rcpt-like"/>
</dbReference>
<feature type="signal peptide" evidence="10">
    <location>
        <begin position="1"/>
        <end position="29"/>
    </location>
</feature>
<dbReference type="InterPro" id="IPR012910">
    <property type="entry name" value="Plug_dom"/>
</dbReference>
<dbReference type="EMBL" id="NITY01000009">
    <property type="protein sequence ID" value="PHM39650.1"/>
    <property type="molecule type" value="Genomic_DNA"/>
</dbReference>
<dbReference type="RefSeq" id="WP_092512521.1">
    <property type="nucleotide sequence ID" value="NZ_CAWNQB010000089.1"/>
</dbReference>
<feature type="domain" description="TonB-dependent receptor-like beta-barrel" evidence="11">
    <location>
        <begin position="700"/>
        <end position="965"/>
    </location>
</feature>
<comment type="similarity">
    <text evidence="8 9">Belongs to the TonB-dependent receptor family.</text>
</comment>
<dbReference type="SUPFAM" id="SSF56935">
    <property type="entry name" value="Porins"/>
    <property type="match status" value="1"/>
</dbReference>
<evidence type="ECO:0000256" key="2">
    <source>
        <dbReference type="ARBA" id="ARBA00022448"/>
    </source>
</evidence>
<keyword evidence="2 8" id="KW-0813">Transport</keyword>
<keyword evidence="4 8" id="KW-0812">Transmembrane</keyword>
<reference evidence="14" key="1">
    <citation type="submission" date="2016-10" db="EMBL/GenBank/DDBJ databases">
        <authorList>
            <person name="de Groot N.N."/>
        </authorList>
    </citation>
    <scope>NUCLEOTIDE SEQUENCE [LARGE SCALE GENOMIC DNA]</scope>
    <source>
        <strain evidence="14">DSM 17908</strain>
    </source>
</reference>
<dbReference type="Gene3D" id="2.170.130.10">
    <property type="entry name" value="TonB-dependent receptor, plug domain"/>
    <property type="match status" value="1"/>
</dbReference>
<dbReference type="InterPro" id="IPR000531">
    <property type="entry name" value="Beta-barrel_TonB"/>
</dbReference>
<evidence type="ECO:0000256" key="7">
    <source>
        <dbReference type="ARBA" id="ARBA00023237"/>
    </source>
</evidence>
<feature type="chain" id="PRO_5011676141" evidence="10">
    <location>
        <begin position="30"/>
        <end position="994"/>
    </location>
</feature>
<evidence type="ECO:0000313" key="15">
    <source>
        <dbReference type="Proteomes" id="UP000198919"/>
    </source>
</evidence>
<evidence type="ECO:0000313" key="16">
    <source>
        <dbReference type="Proteomes" id="UP000224607"/>
    </source>
</evidence>
<reference evidence="13 16" key="3">
    <citation type="journal article" date="2017" name="Nat. Microbiol.">
        <title>Natural product diversity associated with the nematode symbionts Photorhabdus and Xenorhabdus.</title>
        <authorList>
            <person name="Tobias N.J."/>
            <person name="Wolff H."/>
            <person name="Djahanschiri B."/>
            <person name="Grundmann F."/>
            <person name="Kronenwerth M."/>
            <person name="Shi Y.M."/>
            <person name="Simonyi S."/>
            <person name="Grun P."/>
            <person name="Shapiro-Ilan D."/>
            <person name="Pidot S.J."/>
            <person name="Stinear T.P."/>
            <person name="Ebersberger I."/>
            <person name="Bode H.B."/>
        </authorList>
    </citation>
    <scope>NUCLEOTIDE SEQUENCE [LARGE SCALE GENOMIC DNA]</scope>
    <source>
        <strain evidence="13 16">DSM 17908</strain>
    </source>
</reference>
<evidence type="ECO:0000256" key="5">
    <source>
        <dbReference type="ARBA" id="ARBA00023077"/>
    </source>
</evidence>
<evidence type="ECO:0000313" key="14">
    <source>
        <dbReference type="EMBL" id="SFJ83648.1"/>
    </source>
</evidence>
<evidence type="ECO:0000313" key="13">
    <source>
        <dbReference type="EMBL" id="PHM39650.1"/>
    </source>
</evidence>
<evidence type="ECO:0000256" key="3">
    <source>
        <dbReference type="ARBA" id="ARBA00022452"/>
    </source>
</evidence>
<keyword evidence="16" id="KW-1185">Reference proteome</keyword>
<keyword evidence="14" id="KW-0675">Receptor</keyword>
<evidence type="ECO:0000256" key="6">
    <source>
        <dbReference type="ARBA" id="ARBA00023136"/>
    </source>
</evidence>
<dbReference type="AlphaFoldDB" id="A0A1I3UJE9"/>
<evidence type="ECO:0000256" key="9">
    <source>
        <dbReference type="RuleBase" id="RU003357"/>
    </source>
</evidence>
<keyword evidence="5 9" id="KW-0798">TonB box</keyword>
<evidence type="ECO:0000259" key="11">
    <source>
        <dbReference type="Pfam" id="PF00593"/>
    </source>
</evidence>
<dbReference type="GO" id="GO:0033214">
    <property type="term" value="P:siderophore-iron import into cell"/>
    <property type="evidence" value="ECO:0007669"/>
    <property type="project" value="TreeGrafter"/>
</dbReference>
<dbReference type="InterPro" id="IPR037066">
    <property type="entry name" value="Plug_dom_sf"/>
</dbReference>
<protein>
    <submittedName>
        <fullName evidence="14">Hemoglobin/transferrin/lactoferrin receptor protein</fullName>
    </submittedName>
</protein>
<dbReference type="PANTHER" id="PTHR30442:SF0">
    <property type="entry name" value="FE(3+) DICITRATE TRANSPORT PROTEIN FECA"/>
    <property type="match status" value="1"/>
</dbReference>
<evidence type="ECO:0000256" key="4">
    <source>
        <dbReference type="ARBA" id="ARBA00022692"/>
    </source>
</evidence>
<dbReference type="EMBL" id="FORG01000017">
    <property type="protein sequence ID" value="SFJ83648.1"/>
    <property type="molecule type" value="Genomic_DNA"/>
</dbReference>
<dbReference type="InterPro" id="IPR036942">
    <property type="entry name" value="Beta-barrel_TonB_sf"/>
</dbReference>